<evidence type="ECO:0000313" key="3">
    <source>
        <dbReference type="Proteomes" id="UP000092460"/>
    </source>
</evidence>
<dbReference type="Proteomes" id="UP000092460">
    <property type="component" value="Unassembled WGS sequence"/>
</dbReference>
<keyword evidence="1" id="KW-1133">Transmembrane helix</keyword>
<accession>A0A1B0BTJ2</accession>
<organism evidence="2 3">
    <name type="scientific">Glossina palpalis gambiensis</name>
    <dbReference type="NCBI Taxonomy" id="67801"/>
    <lineage>
        <taxon>Eukaryota</taxon>
        <taxon>Metazoa</taxon>
        <taxon>Ecdysozoa</taxon>
        <taxon>Arthropoda</taxon>
        <taxon>Hexapoda</taxon>
        <taxon>Insecta</taxon>
        <taxon>Pterygota</taxon>
        <taxon>Neoptera</taxon>
        <taxon>Endopterygota</taxon>
        <taxon>Diptera</taxon>
        <taxon>Brachycera</taxon>
        <taxon>Muscomorpha</taxon>
        <taxon>Hippoboscoidea</taxon>
        <taxon>Glossinidae</taxon>
        <taxon>Glossina</taxon>
    </lineage>
</organism>
<reference evidence="3" key="1">
    <citation type="submission" date="2015-01" db="EMBL/GenBank/DDBJ databases">
        <authorList>
            <person name="Aksoy S."/>
            <person name="Warren W."/>
            <person name="Wilson R.K."/>
        </authorList>
    </citation>
    <scope>NUCLEOTIDE SEQUENCE [LARGE SCALE GENOMIC DNA]</scope>
    <source>
        <strain evidence="3">IAEA</strain>
    </source>
</reference>
<protein>
    <submittedName>
        <fullName evidence="2">Uncharacterized protein</fullName>
    </submittedName>
</protein>
<dbReference type="EnsemblMetazoa" id="GPPI040050-RA">
    <property type="protein sequence ID" value="GPPI040050-PA"/>
    <property type="gene ID" value="GPPI040050"/>
</dbReference>
<evidence type="ECO:0000256" key="1">
    <source>
        <dbReference type="SAM" id="Phobius"/>
    </source>
</evidence>
<keyword evidence="3" id="KW-1185">Reference proteome</keyword>
<feature type="transmembrane region" description="Helical" evidence="1">
    <location>
        <begin position="40"/>
        <end position="58"/>
    </location>
</feature>
<proteinExistence type="predicted"/>
<name>A0A1B0BTJ2_9MUSC</name>
<evidence type="ECO:0000313" key="2">
    <source>
        <dbReference type="EnsemblMetazoa" id="GPPI040050-PA"/>
    </source>
</evidence>
<sequence length="150" mass="16942">MNDIAMNNSEYLGSIIKNLFTLIDCSSSAIGRNVQLCTVFSPYSIACISISIVFHLLYRISDYRTVIGIEQNFISLPDIILTSFVLSGIRTILNTSILLPFLRGVTCRNFQSINRLEQRWQKYGYSQADKFCSICSTSSQINLIGTIKDY</sequence>
<keyword evidence="1" id="KW-0812">Transmembrane</keyword>
<keyword evidence="1" id="KW-0472">Membrane</keyword>
<dbReference type="VEuPathDB" id="VectorBase:GPPI040050"/>
<reference evidence="2" key="2">
    <citation type="submission" date="2020-05" db="UniProtKB">
        <authorList>
            <consortium name="EnsemblMetazoa"/>
        </authorList>
    </citation>
    <scope>IDENTIFICATION</scope>
    <source>
        <strain evidence="2">IAEA</strain>
    </source>
</reference>
<dbReference type="AlphaFoldDB" id="A0A1B0BTJ2"/>
<dbReference type="EMBL" id="JXJN01020187">
    <property type="status" value="NOT_ANNOTATED_CDS"/>
    <property type="molecule type" value="Genomic_DNA"/>
</dbReference>
<feature type="transmembrane region" description="Helical" evidence="1">
    <location>
        <begin position="79"/>
        <end position="102"/>
    </location>
</feature>